<dbReference type="RefSeq" id="WP_263333277.1">
    <property type="nucleotide sequence ID" value="NZ_JAGSYH010000001.1"/>
</dbReference>
<sequence>MNRFSLAVLWISVALCGRMWSQVPDSTVTVASIASARSSLIDMVWGEPGIPMQSLPSVTVLAPAQAEWTEVVKEMGLTNNQAFEQVEKLSFEGPGGFRNVGYLFVAKGSPNRLVIVHQGHSCRFDDPGLGLQGLIKTLLMKGYSVATLYMPRPDHCTNPDIIPFHNKLFATFPKSQPGSALQLFVAPAVQTVNYALNQLKYARVDMIGLSGGAWTTTLYAALDPRIRLSVPTAGTRPRSIPGDCGLNPDDKEQASIPSYLNLYALGSTTAGRRQIQVLNKFDSCCFQVACPVRGKGTMNLEREIREYEKVTQAADQRLGGGSFRVYVDANSHAHQISSTVTNQVIVPALSAP</sequence>
<dbReference type="EMBL" id="JBHSPH010000010">
    <property type="protein sequence ID" value="MFC5864425.1"/>
    <property type="molecule type" value="Genomic_DNA"/>
</dbReference>
<name>A0ABW1EJR5_9BACT</name>
<keyword evidence="2" id="KW-1185">Reference proteome</keyword>
<accession>A0ABW1EJR5</accession>
<organism evidence="1 2">
    <name type="scientific">Acidicapsa dinghuensis</name>
    <dbReference type="NCBI Taxonomy" id="2218256"/>
    <lineage>
        <taxon>Bacteria</taxon>
        <taxon>Pseudomonadati</taxon>
        <taxon>Acidobacteriota</taxon>
        <taxon>Terriglobia</taxon>
        <taxon>Terriglobales</taxon>
        <taxon>Acidobacteriaceae</taxon>
        <taxon>Acidicapsa</taxon>
    </lineage>
</organism>
<reference evidence="2" key="1">
    <citation type="journal article" date="2019" name="Int. J. Syst. Evol. Microbiol.">
        <title>The Global Catalogue of Microorganisms (GCM) 10K type strain sequencing project: providing services to taxonomists for standard genome sequencing and annotation.</title>
        <authorList>
            <consortium name="The Broad Institute Genomics Platform"/>
            <consortium name="The Broad Institute Genome Sequencing Center for Infectious Disease"/>
            <person name="Wu L."/>
            <person name="Ma J."/>
        </authorList>
    </citation>
    <scope>NUCLEOTIDE SEQUENCE [LARGE SCALE GENOMIC DNA]</scope>
    <source>
        <strain evidence="2">JCM 4087</strain>
    </source>
</reference>
<dbReference type="SUPFAM" id="SSF53474">
    <property type="entry name" value="alpha/beta-Hydrolases"/>
    <property type="match status" value="1"/>
</dbReference>
<gene>
    <name evidence="1" type="ORF">ACFPT7_19115</name>
</gene>
<dbReference type="Gene3D" id="3.40.50.1820">
    <property type="entry name" value="alpha/beta hydrolase"/>
    <property type="match status" value="1"/>
</dbReference>
<evidence type="ECO:0000313" key="2">
    <source>
        <dbReference type="Proteomes" id="UP001596091"/>
    </source>
</evidence>
<evidence type="ECO:0000313" key="1">
    <source>
        <dbReference type="EMBL" id="MFC5864425.1"/>
    </source>
</evidence>
<proteinExistence type="predicted"/>
<protein>
    <submittedName>
        <fullName evidence="1">Uncharacterized protein</fullName>
    </submittedName>
</protein>
<dbReference type="Proteomes" id="UP001596091">
    <property type="component" value="Unassembled WGS sequence"/>
</dbReference>
<dbReference type="InterPro" id="IPR029058">
    <property type="entry name" value="AB_hydrolase_fold"/>
</dbReference>
<comment type="caution">
    <text evidence="1">The sequence shown here is derived from an EMBL/GenBank/DDBJ whole genome shotgun (WGS) entry which is preliminary data.</text>
</comment>